<reference evidence="1 2" key="1">
    <citation type="submission" date="2014-12" db="EMBL/GenBank/DDBJ databases">
        <title>Draft Genome Sequences of Five Spore-Forming Food Isolates of Bacillus pumilus.</title>
        <authorList>
            <person name="de Jong A."/>
            <person name="van Heel A.J."/>
            <person name="Montalban-Lopez M."/>
            <person name="Krawczyk A.O."/>
            <person name="Berendsen E.M."/>
            <person name="Wells-Bennik M."/>
            <person name="Kuipers O.P."/>
        </authorList>
    </citation>
    <scope>NUCLEOTIDE SEQUENCE [LARGE SCALE GENOMIC DNA]</scope>
    <source>
        <strain evidence="1 2">B4127</strain>
    </source>
</reference>
<protein>
    <submittedName>
        <fullName evidence="1">Uncharacterized protein</fullName>
    </submittedName>
</protein>
<dbReference type="EMBL" id="JXCL01000016">
    <property type="protein sequence ID" value="KIL19601.1"/>
    <property type="molecule type" value="Genomic_DNA"/>
</dbReference>
<dbReference type="AlphaFoldDB" id="A0AB34QU56"/>
<dbReference type="Proteomes" id="UP000031978">
    <property type="component" value="Unassembled WGS sequence"/>
</dbReference>
<gene>
    <name evidence="1" type="ORF">B4127_1187</name>
</gene>
<proteinExistence type="predicted"/>
<sequence length="37" mass="4238">MWNMRKTPSFSMLFSIIKRGNGNFKGKNKAVEIFSTA</sequence>
<evidence type="ECO:0000313" key="1">
    <source>
        <dbReference type="EMBL" id="KIL19601.1"/>
    </source>
</evidence>
<evidence type="ECO:0000313" key="2">
    <source>
        <dbReference type="Proteomes" id="UP000031978"/>
    </source>
</evidence>
<name>A0AB34QU56_BACPU</name>
<organism evidence="1 2">
    <name type="scientific">Bacillus pumilus</name>
    <name type="common">Bacillus mesentericus</name>
    <dbReference type="NCBI Taxonomy" id="1408"/>
    <lineage>
        <taxon>Bacteria</taxon>
        <taxon>Bacillati</taxon>
        <taxon>Bacillota</taxon>
        <taxon>Bacilli</taxon>
        <taxon>Bacillales</taxon>
        <taxon>Bacillaceae</taxon>
        <taxon>Bacillus</taxon>
    </lineage>
</organism>
<comment type="caution">
    <text evidence="1">The sequence shown here is derived from an EMBL/GenBank/DDBJ whole genome shotgun (WGS) entry which is preliminary data.</text>
</comment>
<accession>A0AB34QU56</accession>